<accession>A0A2G9Z9D0</accession>
<name>A0A2G9Z9D0_9BACT</name>
<sequence length="188" mass="22176">MAFDTYGNILCPHKRTIIHPAQSDIPPYFHACSYQSVENSGCQGKLDLVCQNNVQQVQHTWNLLFYALIYINYPANVIIQESEKMFAKELKMHEKQKKPDAINPKKPRLLVVPREVIVKWKQSQQKGTHASPIPHLRSGHWRKLKHERFKKRGEFIWVKDTTVGGELTWEHQNTFYRVIEPPSRKYER</sequence>
<evidence type="ECO:0000313" key="1">
    <source>
        <dbReference type="EMBL" id="PIP29210.1"/>
    </source>
</evidence>
<proteinExistence type="predicted"/>
<dbReference type="EMBL" id="PCRX01000004">
    <property type="protein sequence ID" value="PIP29210.1"/>
    <property type="molecule type" value="Genomic_DNA"/>
</dbReference>
<evidence type="ECO:0000313" key="2">
    <source>
        <dbReference type="Proteomes" id="UP000231235"/>
    </source>
</evidence>
<organism evidence="1 2">
    <name type="scientific">Candidatus Kuenenbacteria bacterium CG23_combo_of_CG06-09_8_20_14_all_39_39</name>
    <dbReference type="NCBI Taxonomy" id="1974623"/>
    <lineage>
        <taxon>Bacteria</taxon>
        <taxon>Candidatus Kueneniibacteriota</taxon>
    </lineage>
</organism>
<gene>
    <name evidence="1" type="ORF">COX28_00260</name>
</gene>
<protein>
    <submittedName>
        <fullName evidence="1">Uncharacterized protein</fullName>
    </submittedName>
</protein>
<dbReference type="AlphaFoldDB" id="A0A2G9Z9D0"/>
<reference evidence="1 2" key="1">
    <citation type="submission" date="2017-09" db="EMBL/GenBank/DDBJ databases">
        <title>Depth-based differentiation of microbial function through sediment-hosted aquifers and enrichment of novel symbionts in the deep terrestrial subsurface.</title>
        <authorList>
            <person name="Probst A.J."/>
            <person name="Ladd B."/>
            <person name="Jarett J.K."/>
            <person name="Geller-Mcgrath D.E."/>
            <person name="Sieber C.M."/>
            <person name="Emerson J.B."/>
            <person name="Anantharaman K."/>
            <person name="Thomas B.C."/>
            <person name="Malmstrom R."/>
            <person name="Stieglmeier M."/>
            <person name="Klingl A."/>
            <person name="Woyke T."/>
            <person name="Ryan C.M."/>
            <person name="Banfield J.F."/>
        </authorList>
    </citation>
    <scope>NUCLEOTIDE SEQUENCE [LARGE SCALE GENOMIC DNA]</scope>
    <source>
        <strain evidence="1">CG23_combo_of_CG06-09_8_20_14_all_39_39</strain>
    </source>
</reference>
<dbReference type="InterPro" id="IPR058915">
    <property type="entry name" value="AcrVA2-like"/>
</dbReference>
<dbReference type="Proteomes" id="UP000231235">
    <property type="component" value="Unassembled WGS sequence"/>
</dbReference>
<comment type="caution">
    <text evidence="1">The sequence shown here is derived from an EMBL/GenBank/DDBJ whole genome shotgun (WGS) entry which is preliminary data.</text>
</comment>
<dbReference type="Pfam" id="PF26125">
    <property type="entry name" value="AcrVA2-like"/>
    <property type="match status" value="1"/>
</dbReference>